<dbReference type="InterPro" id="IPR032534">
    <property type="entry name" value="EcxA_zinc-bd"/>
</dbReference>
<dbReference type="Proteomes" id="UP000186917">
    <property type="component" value="Unassembled WGS sequence"/>
</dbReference>
<dbReference type="EMBL" id="FTOR01000005">
    <property type="protein sequence ID" value="SIT21604.1"/>
    <property type="molecule type" value="Genomic_DNA"/>
</dbReference>
<dbReference type="KEGG" id="fln:FLA_1387"/>
<reference evidence="5" key="1">
    <citation type="submission" date="2017-01" db="EMBL/GenBank/DDBJ databases">
        <authorList>
            <person name="Varghese N."/>
            <person name="Submissions S."/>
        </authorList>
    </citation>
    <scope>NUCLEOTIDE SEQUENCE [LARGE SCALE GENOMIC DNA]</scope>
    <source>
        <strain evidence="5">DSM 21054</strain>
    </source>
</reference>
<name>A0A173MCY2_9BACT</name>
<protein>
    <recommendedName>
        <fullName evidence="6">DUF5117 domain-containing protein</fullName>
    </recommendedName>
</protein>
<evidence type="ECO:0000259" key="2">
    <source>
        <dbReference type="Pfam" id="PF17148"/>
    </source>
</evidence>
<dbReference type="STRING" id="477680.SAMN05421788_105166"/>
<dbReference type="PANTHER" id="PTHR38478:SF1">
    <property type="entry name" value="ZINC DEPENDENT METALLOPROTEASE DOMAIN LIPOPROTEIN"/>
    <property type="match status" value="1"/>
</dbReference>
<dbReference type="Pfam" id="PF17148">
    <property type="entry name" value="DUF5117"/>
    <property type="match status" value="1"/>
</dbReference>
<accession>A0A173MCY2</accession>
<keyword evidence="5" id="KW-1185">Reference proteome</keyword>
<feature type="domain" description="EcxA zinc-binding" evidence="1">
    <location>
        <begin position="392"/>
        <end position="691"/>
    </location>
</feature>
<evidence type="ECO:0000259" key="1">
    <source>
        <dbReference type="Pfam" id="PF16313"/>
    </source>
</evidence>
<proteinExistence type="predicted"/>
<dbReference type="Pfam" id="PF17162">
    <property type="entry name" value="DUF5118"/>
    <property type="match status" value="1"/>
</dbReference>
<dbReference type="PANTHER" id="PTHR38478">
    <property type="entry name" value="PEPTIDASE M1A AND M12B"/>
    <property type="match status" value="1"/>
</dbReference>
<organism evidence="4 5">
    <name type="scientific">Filimonas lacunae</name>
    <dbReference type="NCBI Taxonomy" id="477680"/>
    <lineage>
        <taxon>Bacteria</taxon>
        <taxon>Pseudomonadati</taxon>
        <taxon>Bacteroidota</taxon>
        <taxon>Chitinophagia</taxon>
        <taxon>Chitinophagales</taxon>
        <taxon>Chitinophagaceae</taxon>
        <taxon>Filimonas</taxon>
    </lineage>
</organism>
<feature type="domain" description="DUF5117" evidence="2">
    <location>
        <begin position="78"/>
        <end position="259"/>
    </location>
</feature>
<evidence type="ECO:0000313" key="4">
    <source>
        <dbReference type="EMBL" id="SIT21604.1"/>
    </source>
</evidence>
<dbReference type="InterPro" id="IPR033428">
    <property type="entry name" value="DUF5118"/>
</dbReference>
<dbReference type="Pfam" id="PF16313">
    <property type="entry name" value="DUF4953"/>
    <property type="match status" value="1"/>
</dbReference>
<evidence type="ECO:0008006" key="6">
    <source>
        <dbReference type="Google" id="ProtNLM"/>
    </source>
</evidence>
<feature type="domain" description="DUF5118" evidence="3">
    <location>
        <begin position="20"/>
        <end position="69"/>
    </location>
</feature>
<dbReference type="AlphaFoldDB" id="A0A173MCY2"/>
<dbReference type="InterPro" id="IPR033413">
    <property type="entry name" value="DUF5117"/>
</dbReference>
<evidence type="ECO:0000259" key="3">
    <source>
        <dbReference type="Pfam" id="PF17162"/>
    </source>
</evidence>
<gene>
    <name evidence="4" type="ORF">SAMN05421788_105166</name>
</gene>
<evidence type="ECO:0000313" key="5">
    <source>
        <dbReference type="Proteomes" id="UP000186917"/>
    </source>
</evidence>
<sequence length="774" mass="85877">MGAFMGLLLSGGKLYAFDGPMPFSKFYKASMKVTPGVFTVYQDSNRYFMEIKADALEKDILVLGDIARGQSEMIAPSSGVVRFSTGDGGHLNVTRQEYNDAVSPEYNQDLEPLLQLSNLVPVSFVVKIEAMGKDSASYIIELTQNLQQGGSFFSFRDFSPLSHPDPMRSGIQAVRASKDAVTFTVLRTQTDELNQTGGKQEVASAFLVNLTFQRLHRSMKTRMADPRIGFATVAYKDFGKTPYNVRNVKLIKKWNIAVKPEDSAAYAQGKPVDAAVPVKVYIDPQTPVLFMPYIRKAVEQWNQAFAAAGFKNVLTISADESDNRLLYGNILIKWVNTSSKVDAEVINDPRNGEILTGRININEGAIETLMQRYFTACGLLDKRVVSNLDDVSLKGELMQWVVLHQFAKVLGMENNLAGSTAYSVSELRNADFVKRFGITASVSDDIAFNYVAQPGDQLPVSSLIAGISSYDSLAIGWAYHVFANDAQARQALQQVAFANKALRYVPASKNDPLTLSDDLSNDQVAAGELGMKNLSVLYPQLESITGKMQVPDEDWMVFKKLSYAMFNTYDTYVKNAAAYIGGISDMPVLKGYNEVPVLYVSKQQQQQAFAFISNYALNGVPEWMSSKRLQSLGKEAIRDTFLRMAGSVLNKLISPEVLDRLVAAENAMGSAAYTASDLFAQLDHVVFKDFNAAFTPDDYNLEMQRTFVSNLVQIAGKASITTGLNDVTDVLHFYTSRTIKNIQRLAKTHQNAQVRMRYQLMMNSIEKDYLKKPI</sequence>